<evidence type="ECO:0000313" key="3">
    <source>
        <dbReference type="Proteomes" id="UP001164929"/>
    </source>
</evidence>
<dbReference type="AlphaFoldDB" id="A0AAD6REC7"/>
<feature type="compositionally biased region" description="Basic residues" evidence="1">
    <location>
        <begin position="43"/>
        <end position="53"/>
    </location>
</feature>
<evidence type="ECO:0000256" key="1">
    <source>
        <dbReference type="SAM" id="MobiDB-lite"/>
    </source>
</evidence>
<organism evidence="2 3">
    <name type="scientific">Populus alba x Populus x berolinensis</name>
    <dbReference type="NCBI Taxonomy" id="444605"/>
    <lineage>
        <taxon>Eukaryota</taxon>
        <taxon>Viridiplantae</taxon>
        <taxon>Streptophyta</taxon>
        <taxon>Embryophyta</taxon>
        <taxon>Tracheophyta</taxon>
        <taxon>Spermatophyta</taxon>
        <taxon>Magnoliopsida</taxon>
        <taxon>eudicotyledons</taxon>
        <taxon>Gunneridae</taxon>
        <taxon>Pentapetalae</taxon>
        <taxon>rosids</taxon>
        <taxon>fabids</taxon>
        <taxon>Malpighiales</taxon>
        <taxon>Salicaceae</taxon>
        <taxon>Saliceae</taxon>
        <taxon>Populus</taxon>
    </lineage>
</organism>
<feature type="compositionally biased region" description="Polar residues" evidence="1">
    <location>
        <begin position="74"/>
        <end position="84"/>
    </location>
</feature>
<name>A0AAD6REC7_9ROSI</name>
<sequence length="84" mass="9817">MGHFSWLLSLPPRCMPSPPHVILWPYKSQRNATNRGSDEKKRTGTKRKKKKQRGRLEKQTRQKQGKRTKSQRTPASPSFSEQTQ</sequence>
<keyword evidence="3" id="KW-1185">Reference proteome</keyword>
<protein>
    <submittedName>
        <fullName evidence="2">Uncharacterized protein</fullName>
    </submittedName>
</protein>
<dbReference type="EMBL" id="JAQIZT010000002">
    <property type="protein sequence ID" value="KAJ7007453.1"/>
    <property type="molecule type" value="Genomic_DNA"/>
</dbReference>
<comment type="caution">
    <text evidence="2">The sequence shown here is derived from an EMBL/GenBank/DDBJ whole genome shotgun (WGS) entry which is preliminary data.</text>
</comment>
<accession>A0AAD6REC7</accession>
<gene>
    <name evidence="2" type="ORF">NC653_006477</name>
</gene>
<proteinExistence type="predicted"/>
<feature type="compositionally biased region" description="Basic residues" evidence="1">
    <location>
        <begin position="61"/>
        <end position="70"/>
    </location>
</feature>
<dbReference type="Proteomes" id="UP001164929">
    <property type="component" value="Chromosome 2"/>
</dbReference>
<reference evidence="2" key="1">
    <citation type="journal article" date="2023" name="Mol. Ecol. Resour.">
        <title>Chromosome-level genome assembly of a triploid poplar Populus alba 'Berolinensis'.</title>
        <authorList>
            <person name="Chen S."/>
            <person name="Yu Y."/>
            <person name="Wang X."/>
            <person name="Wang S."/>
            <person name="Zhang T."/>
            <person name="Zhou Y."/>
            <person name="He R."/>
            <person name="Meng N."/>
            <person name="Wang Y."/>
            <person name="Liu W."/>
            <person name="Liu Z."/>
            <person name="Liu J."/>
            <person name="Guo Q."/>
            <person name="Huang H."/>
            <person name="Sederoff R.R."/>
            <person name="Wang G."/>
            <person name="Qu G."/>
            <person name="Chen S."/>
        </authorList>
    </citation>
    <scope>NUCLEOTIDE SEQUENCE</scope>
    <source>
        <strain evidence="2">SC-2020</strain>
    </source>
</reference>
<evidence type="ECO:0000313" key="2">
    <source>
        <dbReference type="EMBL" id="KAJ7007453.1"/>
    </source>
</evidence>
<feature type="region of interest" description="Disordered" evidence="1">
    <location>
        <begin position="1"/>
        <end position="84"/>
    </location>
</feature>